<protein>
    <recommendedName>
        <fullName evidence="3">Acyl-protein thioesterase 1</fullName>
        <ecNumber evidence="2">3.1.2.22</ecNumber>
    </recommendedName>
    <alternativeName>
        <fullName evidence="8">Palmitoyl-protein hydrolase</fullName>
    </alternativeName>
</protein>
<dbReference type="InterPro" id="IPR003140">
    <property type="entry name" value="PLipase/COase/thioEstase"/>
</dbReference>
<dbReference type="SUPFAM" id="SSF53474">
    <property type="entry name" value="alpha/beta-Hydrolases"/>
    <property type="match status" value="1"/>
</dbReference>
<dbReference type="GO" id="GO:0052689">
    <property type="term" value="F:carboxylic ester hydrolase activity"/>
    <property type="evidence" value="ECO:0007669"/>
    <property type="project" value="UniProtKB-KW"/>
</dbReference>
<evidence type="ECO:0000256" key="9">
    <source>
        <dbReference type="ARBA" id="ARBA00047337"/>
    </source>
</evidence>
<keyword evidence="5" id="KW-0378">Hydrolase</keyword>
<dbReference type="InterPro" id="IPR050565">
    <property type="entry name" value="LYPA1-2/EST-like"/>
</dbReference>
<keyword evidence="6" id="KW-0276">Fatty acid metabolism</keyword>
<evidence type="ECO:0000256" key="8">
    <source>
        <dbReference type="ARBA" id="ARBA00031195"/>
    </source>
</evidence>
<dbReference type="GO" id="GO:0005737">
    <property type="term" value="C:cytoplasm"/>
    <property type="evidence" value="ECO:0007669"/>
    <property type="project" value="TreeGrafter"/>
</dbReference>
<gene>
    <name evidence="11" type="ORF">IW261DRAFT_1570994</name>
</gene>
<dbReference type="Pfam" id="PF02230">
    <property type="entry name" value="Abhydrolase_2"/>
    <property type="match status" value="1"/>
</dbReference>
<evidence type="ECO:0000256" key="5">
    <source>
        <dbReference type="ARBA" id="ARBA00022801"/>
    </source>
</evidence>
<evidence type="ECO:0000256" key="6">
    <source>
        <dbReference type="ARBA" id="ARBA00022832"/>
    </source>
</evidence>
<dbReference type="EC" id="3.1.2.22" evidence="2"/>
<evidence type="ECO:0000313" key="11">
    <source>
        <dbReference type="EMBL" id="KAK0472385.1"/>
    </source>
</evidence>
<dbReference type="InterPro" id="IPR029058">
    <property type="entry name" value="AB_hydrolase_fold"/>
</dbReference>
<organism evidence="11 12">
    <name type="scientific">Armillaria novae-zelandiae</name>
    <dbReference type="NCBI Taxonomy" id="153914"/>
    <lineage>
        <taxon>Eukaryota</taxon>
        <taxon>Fungi</taxon>
        <taxon>Dikarya</taxon>
        <taxon>Basidiomycota</taxon>
        <taxon>Agaricomycotina</taxon>
        <taxon>Agaricomycetes</taxon>
        <taxon>Agaricomycetidae</taxon>
        <taxon>Agaricales</taxon>
        <taxon>Marasmiineae</taxon>
        <taxon>Physalacriaceae</taxon>
        <taxon>Armillaria</taxon>
    </lineage>
</organism>
<evidence type="ECO:0000256" key="1">
    <source>
        <dbReference type="ARBA" id="ARBA00006499"/>
    </source>
</evidence>
<comment type="function">
    <text evidence="7">Hydrolyzes fatty acids from S-acylated cysteine residues in proteins with a strong preference for palmitoylated G-alpha proteins over other acyl substrates. Mediates the deacylation of G-alpha proteins such as GPA1 in vivo, but has weak or no activity toward palmitoylated Ras proteins. Has weak lysophospholipase activity in vitro; however such activity may not exist in vivo.</text>
</comment>
<evidence type="ECO:0000259" key="10">
    <source>
        <dbReference type="Pfam" id="PF02230"/>
    </source>
</evidence>
<dbReference type="AlphaFoldDB" id="A0AA39NVE3"/>
<dbReference type="PANTHER" id="PTHR10655">
    <property type="entry name" value="LYSOPHOSPHOLIPASE-RELATED"/>
    <property type="match status" value="1"/>
</dbReference>
<sequence length="115" mass="12707">MSLFVTVTRTDLKISGVVMLSGRMLLPEKLAESMRTGNAKDVPMFIGHGTDDEIITIETNGTCLDALKAAGFVVQEKTNEVGGISYRVYKELGHSVKAQEMDDLKDWMKRNLPSD</sequence>
<name>A0AA39NVE3_9AGAR</name>
<accession>A0AA39NVE3</accession>
<evidence type="ECO:0000256" key="3">
    <source>
        <dbReference type="ARBA" id="ARBA00014923"/>
    </source>
</evidence>
<dbReference type="PANTHER" id="PTHR10655:SF17">
    <property type="entry name" value="LYSOPHOSPHOLIPASE-LIKE PROTEIN 1"/>
    <property type="match status" value="1"/>
</dbReference>
<comment type="catalytic activity">
    <reaction evidence="9">
        <text>S-hexadecanoyl-L-cysteinyl-[protein] + H2O = L-cysteinyl-[protein] + hexadecanoate + H(+)</text>
        <dbReference type="Rhea" id="RHEA:19233"/>
        <dbReference type="Rhea" id="RHEA-COMP:10131"/>
        <dbReference type="Rhea" id="RHEA-COMP:11032"/>
        <dbReference type="ChEBI" id="CHEBI:7896"/>
        <dbReference type="ChEBI" id="CHEBI:15377"/>
        <dbReference type="ChEBI" id="CHEBI:15378"/>
        <dbReference type="ChEBI" id="CHEBI:29950"/>
        <dbReference type="ChEBI" id="CHEBI:74151"/>
        <dbReference type="EC" id="3.1.2.22"/>
    </reaction>
</comment>
<evidence type="ECO:0000256" key="2">
    <source>
        <dbReference type="ARBA" id="ARBA00012423"/>
    </source>
</evidence>
<dbReference type="Gene3D" id="3.40.50.1820">
    <property type="entry name" value="alpha/beta hydrolase"/>
    <property type="match status" value="1"/>
</dbReference>
<keyword evidence="12" id="KW-1185">Reference proteome</keyword>
<comment type="caution">
    <text evidence="11">The sequence shown here is derived from an EMBL/GenBank/DDBJ whole genome shotgun (WGS) entry which is preliminary data.</text>
</comment>
<reference evidence="11" key="1">
    <citation type="submission" date="2023-06" db="EMBL/GenBank/DDBJ databases">
        <authorList>
            <consortium name="Lawrence Berkeley National Laboratory"/>
            <person name="Ahrendt S."/>
            <person name="Sahu N."/>
            <person name="Indic B."/>
            <person name="Wong-Bajracharya J."/>
            <person name="Merenyi Z."/>
            <person name="Ke H.-M."/>
            <person name="Monk M."/>
            <person name="Kocsube S."/>
            <person name="Drula E."/>
            <person name="Lipzen A."/>
            <person name="Balint B."/>
            <person name="Henrissat B."/>
            <person name="Andreopoulos B."/>
            <person name="Martin F.M."/>
            <person name="Harder C.B."/>
            <person name="Rigling D."/>
            <person name="Ford K.L."/>
            <person name="Foster G.D."/>
            <person name="Pangilinan J."/>
            <person name="Papanicolaou A."/>
            <person name="Barry K."/>
            <person name="LaButti K."/>
            <person name="Viragh M."/>
            <person name="Koriabine M."/>
            <person name="Yan M."/>
            <person name="Riley R."/>
            <person name="Champramary S."/>
            <person name="Plett K.L."/>
            <person name="Tsai I.J."/>
            <person name="Slot J."/>
            <person name="Sipos G."/>
            <person name="Plett J."/>
            <person name="Nagy L.G."/>
            <person name="Grigoriev I.V."/>
        </authorList>
    </citation>
    <scope>NUCLEOTIDE SEQUENCE</scope>
    <source>
        <strain evidence="11">ICMP 16352</strain>
    </source>
</reference>
<dbReference type="Proteomes" id="UP001175227">
    <property type="component" value="Unassembled WGS sequence"/>
</dbReference>
<evidence type="ECO:0000256" key="7">
    <source>
        <dbReference type="ARBA" id="ARBA00029392"/>
    </source>
</evidence>
<dbReference type="EMBL" id="JAUEPR010000041">
    <property type="protein sequence ID" value="KAK0472385.1"/>
    <property type="molecule type" value="Genomic_DNA"/>
</dbReference>
<evidence type="ECO:0000313" key="12">
    <source>
        <dbReference type="Proteomes" id="UP001175227"/>
    </source>
</evidence>
<comment type="similarity">
    <text evidence="1">Belongs to the AB hydrolase superfamily. AB hydrolase 2 family.</text>
</comment>
<proteinExistence type="inferred from homology"/>
<feature type="domain" description="Phospholipase/carboxylesterase/thioesterase" evidence="10">
    <location>
        <begin position="2"/>
        <end position="109"/>
    </location>
</feature>
<dbReference type="GO" id="GO:0008474">
    <property type="term" value="F:palmitoyl-(protein) hydrolase activity"/>
    <property type="evidence" value="ECO:0007669"/>
    <property type="project" value="UniProtKB-EC"/>
</dbReference>
<keyword evidence="4" id="KW-0719">Serine esterase</keyword>
<keyword evidence="6" id="KW-0443">Lipid metabolism</keyword>
<evidence type="ECO:0000256" key="4">
    <source>
        <dbReference type="ARBA" id="ARBA00022487"/>
    </source>
</evidence>
<dbReference type="GO" id="GO:0006631">
    <property type="term" value="P:fatty acid metabolic process"/>
    <property type="evidence" value="ECO:0007669"/>
    <property type="project" value="UniProtKB-KW"/>
</dbReference>